<dbReference type="EnsemblMetazoa" id="HelroT136002">
    <property type="protein sequence ID" value="HelroP136002"/>
    <property type="gene ID" value="HelroG136002"/>
</dbReference>
<dbReference type="GeneID" id="20196315"/>
<dbReference type="InParanoid" id="T1EIB5"/>
<keyword evidence="1" id="KW-0186">Copper</keyword>
<keyword evidence="1" id="KW-0862">Zinc</keyword>
<proteinExistence type="inferred from homology"/>
<name>T1EIB5_HELRO</name>
<dbReference type="RefSeq" id="XP_009015596.1">
    <property type="nucleotide sequence ID" value="XM_009017348.1"/>
</dbReference>
<organism evidence="4 5">
    <name type="scientific">Helobdella robusta</name>
    <name type="common">Californian leech</name>
    <dbReference type="NCBI Taxonomy" id="6412"/>
    <lineage>
        <taxon>Eukaryota</taxon>
        <taxon>Metazoa</taxon>
        <taxon>Spiralia</taxon>
        <taxon>Lophotrochozoa</taxon>
        <taxon>Annelida</taxon>
        <taxon>Clitellata</taxon>
        <taxon>Hirudinea</taxon>
        <taxon>Rhynchobdellida</taxon>
        <taxon>Glossiphoniidae</taxon>
        <taxon>Helobdella</taxon>
    </lineage>
</organism>
<reference evidence="4" key="3">
    <citation type="submission" date="2015-06" db="UniProtKB">
        <authorList>
            <consortium name="EnsemblMetazoa"/>
        </authorList>
    </citation>
    <scope>IDENTIFICATION</scope>
</reference>
<dbReference type="eggNOG" id="KOG0441">
    <property type="taxonomic scope" value="Eukaryota"/>
</dbReference>
<dbReference type="InterPro" id="IPR001424">
    <property type="entry name" value="SOD_Cu_Zn_dom"/>
</dbReference>
<dbReference type="Proteomes" id="UP000015101">
    <property type="component" value="Unassembled WGS sequence"/>
</dbReference>
<dbReference type="CTD" id="20196315"/>
<gene>
    <name evidence="4" type="primary">20196315</name>
    <name evidence="3" type="ORF">HELRODRAFT_136002</name>
</gene>
<dbReference type="PANTHER" id="PTHR10003">
    <property type="entry name" value="SUPEROXIDE DISMUTASE CU-ZN -RELATED"/>
    <property type="match status" value="1"/>
</dbReference>
<dbReference type="HOGENOM" id="CLU_056632_5_0_1"/>
<dbReference type="AlphaFoldDB" id="T1EIB5"/>
<evidence type="ECO:0000256" key="1">
    <source>
        <dbReference type="RuleBase" id="RU000393"/>
    </source>
</evidence>
<dbReference type="GO" id="GO:0004784">
    <property type="term" value="F:superoxide dismutase activity"/>
    <property type="evidence" value="ECO:0007669"/>
    <property type="project" value="UniProtKB-EC"/>
</dbReference>
<dbReference type="EC" id="1.15.1.1" evidence="1"/>
<evidence type="ECO:0000313" key="3">
    <source>
        <dbReference type="EMBL" id="ESO06228.1"/>
    </source>
</evidence>
<evidence type="ECO:0000313" key="5">
    <source>
        <dbReference type="Proteomes" id="UP000015101"/>
    </source>
</evidence>
<comment type="cofactor">
    <cofactor evidence="1">
        <name>Zn(2+)</name>
        <dbReference type="ChEBI" id="CHEBI:29105"/>
    </cofactor>
    <text evidence="1">Binds 1 zinc ion per subunit.</text>
</comment>
<dbReference type="OMA" id="RSNWIAQ"/>
<dbReference type="InterPro" id="IPR036423">
    <property type="entry name" value="SOD-like_Cu/Zn_dom_sf"/>
</dbReference>
<dbReference type="KEGG" id="hro:HELRODRAFT_136002"/>
<dbReference type="InterPro" id="IPR018152">
    <property type="entry name" value="SOD_Cu/Zn_BS"/>
</dbReference>
<protein>
    <recommendedName>
        <fullName evidence="1">Superoxide dismutase [Cu-Zn]</fullName>
        <ecNumber evidence="1">1.15.1.1</ecNumber>
    </recommendedName>
</protein>
<comment type="similarity">
    <text evidence="1">Belongs to the Cu-Zn superoxide dismutase family.</text>
</comment>
<keyword evidence="1" id="KW-0479">Metal-binding</keyword>
<sequence>RHVGDLGNINAINGASVITLTDNIIKLDGQYGIVNRSIVVHQLEDDLGKGNSTFSNTTGNAGGRLGCCTI</sequence>
<keyword evidence="5" id="KW-1185">Reference proteome</keyword>
<dbReference type="PROSITE" id="PS00332">
    <property type="entry name" value="SOD_CU_ZN_2"/>
    <property type="match status" value="1"/>
</dbReference>
<dbReference type="EMBL" id="KB096324">
    <property type="protein sequence ID" value="ESO06228.1"/>
    <property type="molecule type" value="Genomic_DNA"/>
</dbReference>
<dbReference type="Gene3D" id="2.60.40.200">
    <property type="entry name" value="Superoxide dismutase, copper/zinc binding domain"/>
    <property type="match status" value="1"/>
</dbReference>
<evidence type="ECO:0000313" key="4">
    <source>
        <dbReference type="EnsemblMetazoa" id="HelroP136002"/>
    </source>
</evidence>
<feature type="domain" description="Superoxide dismutase copper/zinc binding" evidence="2">
    <location>
        <begin position="1"/>
        <end position="70"/>
    </location>
</feature>
<reference evidence="5" key="1">
    <citation type="submission" date="2012-12" db="EMBL/GenBank/DDBJ databases">
        <authorList>
            <person name="Hellsten U."/>
            <person name="Grimwood J."/>
            <person name="Chapman J.A."/>
            <person name="Shapiro H."/>
            <person name="Aerts A."/>
            <person name="Otillar R.P."/>
            <person name="Terry A.Y."/>
            <person name="Boore J.L."/>
            <person name="Simakov O."/>
            <person name="Marletaz F."/>
            <person name="Cho S.-J."/>
            <person name="Edsinger-Gonzales E."/>
            <person name="Havlak P."/>
            <person name="Kuo D.-H."/>
            <person name="Larsson T."/>
            <person name="Lv J."/>
            <person name="Arendt D."/>
            <person name="Savage R."/>
            <person name="Osoegawa K."/>
            <person name="de Jong P."/>
            <person name="Lindberg D.R."/>
            <person name="Seaver E.C."/>
            <person name="Weisblat D.A."/>
            <person name="Putnam N.H."/>
            <person name="Grigoriev I.V."/>
            <person name="Rokhsar D.S."/>
        </authorList>
    </citation>
    <scope>NUCLEOTIDE SEQUENCE</scope>
</reference>
<dbReference type="SUPFAM" id="SSF49329">
    <property type="entry name" value="Cu,Zn superoxide dismutase-like"/>
    <property type="match status" value="1"/>
</dbReference>
<dbReference type="STRING" id="6412.T1EIB5"/>
<dbReference type="GO" id="GO:0005507">
    <property type="term" value="F:copper ion binding"/>
    <property type="evidence" value="ECO:0007669"/>
    <property type="project" value="InterPro"/>
</dbReference>
<comment type="cofactor">
    <cofactor evidence="1">
        <name>Cu cation</name>
        <dbReference type="ChEBI" id="CHEBI:23378"/>
    </cofactor>
    <text evidence="1">Binds 1 copper ion per subunit.</text>
</comment>
<accession>T1EIB5</accession>
<dbReference type="InterPro" id="IPR024134">
    <property type="entry name" value="SOD_Cu/Zn_/chaperone"/>
</dbReference>
<evidence type="ECO:0000259" key="2">
    <source>
        <dbReference type="Pfam" id="PF00080"/>
    </source>
</evidence>
<comment type="catalytic activity">
    <reaction evidence="1">
        <text>2 superoxide + 2 H(+) = H2O2 + O2</text>
        <dbReference type="Rhea" id="RHEA:20696"/>
        <dbReference type="ChEBI" id="CHEBI:15378"/>
        <dbReference type="ChEBI" id="CHEBI:15379"/>
        <dbReference type="ChEBI" id="CHEBI:16240"/>
        <dbReference type="ChEBI" id="CHEBI:18421"/>
        <dbReference type="EC" id="1.15.1.1"/>
    </reaction>
</comment>
<dbReference type="Pfam" id="PF00080">
    <property type="entry name" value="Sod_Cu"/>
    <property type="match status" value="1"/>
</dbReference>
<dbReference type="EMBL" id="AMQM01000588">
    <property type="status" value="NOT_ANNOTATED_CDS"/>
    <property type="molecule type" value="Genomic_DNA"/>
</dbReference>
<reference evidence="3 5" key="2">
    <citation type="journal article" date="2013" name="Nature">
        <title>Insights into bilaterian evolution from three spiralian genomes.</title>
        <authorList>
            <person name="Simakov O."/>
            <person name="Marletaz F."/>
            <person name="Cho S.J."/>
            <person name="Edsinger-Gonzales E."/>
            <person name="Havlak P."/>
            <person name="Hellsten U."/>
            <person name="Kuo D.H."/>
            <person name="Larsson T."/>
            <person name="Lv J."/>
            <person name="Arendt D."/>
            <person name="Savage R."/>
            <person name="Osoegawa K."/>
            <person name="de Jong P."/>
            <person name="Grimwood J."/>
            <person name="Chapman J.A."/>
            <person name="Shapiro H."/>
            <person name="Aerts A."/>
            <person name="Otillar R.P."/>
            <person name="Terry A.Y."/>
            <person name="Boore J.L."/>
            <person name="Grigoriev I.V."/>
            <person name="Lindberg D.R."/>
            <person name="Seaver E.C."/>
            <person name="Weisblat D.A."/>
            <person name="Putnam N.H."/>
            <person name="Rokhsar D.S."/>
        </authorList>
    </citation>
    <scope>NUCLEOTIDE SEQUENCE</scope>
</reference>
<dbReference type="OrthoDB" id="2015551at2759"/>
<keyword evidence="1" id="KW-0560">Oxidoreductase</keyword>
<comment type="function">
    <text evidence="1">Destroys radicals which are normally produced within the cells and which are toxic to biological systems.</text>
</comment>
<dbReference type="PRINTS" id="PR00068">
    <property type="entry name" value="CUZNDISMTASE"/>
</dbReference>